<name>A0A0E9WLL1_ANGAN</name>
<protein>
    <submittedName>
        <fullName evidence="1">Uncharacterized protein</fullName>
    </submittedName>
</protein>
<reference evidence="1" key="2">
    <citation type="journal article" date="2015" name="Fish Shellfish Immunol.">
        <title>Early steps in the European eel (Anguilla anguilla)-Vibrio vulnificus interaction in the gills: Role of the RtxA13 toxin.</title>
        <authorList>
            <person name="Callol A."/>
            <person name="Pajuelo D."/>
            <person name="Ebbesson L."/>
            <person name="Teles M."/>
            <person name="MacKenzie S."/>
            <person name="Amaro C."/>
        </authorList>
    </citation>
    <scope>NUCLEOTIDE SEQUENCE</scope>
</reference>
<proteinExistence type="predicted"/>
<reference evidence="1" key="1">
    <citation type="submission" date="2014-11" db="EMBL/GenBank/DDBJ databases">
        <authorList>
            <person name="Amaro Gonzalez C."/>
        </authorList>
    </citation>
    <scope>NUCLEOTIDE SEQUENCE</scope>
</reference>
<evidence type="ECO:0000313" key="1">
    <source>
        <dbReference type="EMBL" id="JAH90353.1"/>
    </source>
</evidence>
<dbReference type="AlphaFoldDB" id="A0A0E9WLL1"/>
<organism evidence="1">
    <name type="scientific">Anguilla anguilla</name>
    <name type="common">European freshwater eel</name>
    <name type="synonym">Muraena anguilla</name>
    <dbReference type="NCBI Taxonomy" id="7936"/>
    <lineage>
        <taxon>Eukaryota</taxon>
        <taxon>Metazoa</taxon>
        <taxon>Chordata</taxon>
        <taxon>Craniata</taxon>
        <taxon>Vertebrata</taxon>
        <taxon>Euteleostomi</taxon>
        <taxon>Actinopterygii</taxon>
        <taxon>Neopterygii</taxon>
        <taxon>Teleostei</taxon>
        <taxon>Anguilliformes</taxon>
        <taxon>Anguillidae</taxon>
        <taxon>Anguilla</taxon>
    </lineage>
</organism>
<sequence>MCPLSPNLPYSQPTEVEPSVTFRCSSPSVSRFDALCSEMPFCTPLL</sequence>
<accession>A0A0E9WLL1</accession>
<dbReference type="EMBL" id="GBXM01018224">
    <property type="protein sequence ID" value="JAH90353.1"/>
    <property type="molecule type" value="Transcribed_RNA"/>
</dbReference>